<keyword evidence="3" id="KW-0808">Transferase</keyword>
<dbReference type="AlphaFoldDB" id="A0A5R8Y1N1"/>
<dbReference type="Gene3D" id="3.20.20.70">
    <property type="entry name" value="Aldolase class I"/>
    <property type="match status" value="1"/>
</dbReference>
<dbReference type="InterPro" id="IPR051690">
    <property type="entry name" value="PseI-like"/>
</dbReference>
<keyword evidence="4" id="KW-1185">Reference proteome</keyword>
<dbReference type="SMART" id="SM00858">
    <property type="entry name" value="SAF"/>
    <property type="match status" value="1"/>
</dbReference>
<dbReference type="InterPro" id="IPR036732">
    <property type="entry name" value="AFP_Neu5c_C_sf"/>
</dbReference>
<dbReference type="CDD" id="cd11615">
    <property type="entry name" value="SAF_NeuB_like"/>
    <property type="match status" value="1"/>
</dbReference>
<dbReference type="InterPro" id="IPR057736">
    <property type="entry name" value="SAF_PseI/NeuA/NeuB"/>
</dbReference>
<dbReference type="SUPFAM" id="SSF51569">
    <property type="entry name" value="Aldolase"/>
    <property type="match status" value="1"/>
</dbReference>
<dbReference type="GO" id="GO:0047444">
    <property type="term" value="F:N-acylneuraminate-9-phosphate synthase activity"/>
    <property type="evidence" value="ECO:0007669"/>
    <property type="project" value="TreeGrafter"/>
</dbReference>
<dbReference type="SUPFAM" id="SSF51269">
    <property type="entry name" value="AFP III-like domain"/>
    <property type="match status" value="1"/>
</dbReference>
<evidence type="ECO:0000259" key="2">
    <source>
        <dbReference type="PROSITE" id="PS50844"/>
    </source>
</evidence>
<dbReference type="PANTHER" id="PTHR42966:SF2">
    <property type="entry name" value="PSEUDAMINIC ACID SYNTHASE"/>
    <property type="match status" value="1"/>
</dbReference>
<dbReference type="PROSITE" id="PS50844">
    <property type="entry name" value="AFP_LIKE"/>
    <property type="match status" value="1"/>
</dbReference>
<evidence type="ECO:0000313" key="3">
    <source>
        <dbReference type="EMBL" id="TLP38513.1"/>
    </source>
</evidence>
<protein>
    <recommendedName>
        <fullName evidence="1">Pseudaminic acid synthase</fullName>
        <ecNumber evidence="1">2.5.1.97</ecNumber>
    </recommendedName>
</protein>
<reference evidence="3 4" key="1">
    <citation type="submission" date="2019-05" db="EMBL/GenBank/DDBJ databases">
        <title>Arcobacter sp. nov., isolated from sea sediment.</title>
        <authorList>
            <person name="Kim W."/>
        </authorList>
    </citation>
    <scope>NUCLEOTIDE SEQUENCE [LARGE SCALE GENOMIC DNA]</scope>
    <source>
        <strain evidence="3 4">CAU 1517</strain>
    </source>
</reference>
<dbReference type="InterPro" id="IPR013785">
    <property type="entry name" value="Aldolase_TIM"/>
</dbReference>
<evidence type="ECO:0000256" key="1">
    <source>
        <dbReference type="NCBIfam" id="TIGR03586"/>
    </source>
</evidence>
<feature type="domain" description="AFP-like" evidence="2">
    <location>
        <begin position="312"/>
        <end position="370"/>
    </location>
</feature>
<dbReference type="Pfam" id="PF03102">
    <property type="entry name" value="NeuB"/>
    <property type="match status" value="1"/>
</dbReference>
<dbReference type="Gene3D" id="3.90.1210.10">
    <property type="entry name" value="Antifreeze-like/N-acetylneuraminic acid synthase C-terminal domain"/>
    <property type="match status" value="1"/>
</dbReference>
<accession>A0A5R8Y1N1</accession>
<organism evidence="3 4">
    <name type="scientific">Arcobacter arenosus</name>
    <dbReference type="NCBI Taxonomy" id="2576037"/>
    <lineage>
        <taxon>Bacteria</taxon>
        <taxon>Pseudomonadati</taxon>
        <taxon>Campylobacterota</taxon>
        <taxon>Epsilonproteobacteria</taxon>
        <taxon>Campylobacterales</taxon>
        <taxon>Arcobacteraceae</taxon>
        <taxon>Arcobacter</taxon>
    </lineage>
</organism>
<dbReference type="EC" id="2.5.1.97" evidence="1"/>
<dbReference type="InterPro" id="IPR013132">
    <property type="entry name" value="PseI/NeuA/B-like_N"/>
</dbReference>
<dbReference type="OrthoDB" id="9781701at2"/>
<evidence type="ECO:0000313" key="4">
    <source>
        <dbReference type="Proteomes" id="UP000308901"/>
    </source>
</evidence>
<name>A0A5R8Y1N1_9BACT</name>
<dbReference type="InterPro" id="IPR006190">
    <property type="entry name" value="SAF_AFP_Neu5Ac"/>
</dbReference>
<gene>
    <name evidence="3" type="primary">pseI</name>
    <name evidence="3" type="ORF">FDK22_08610</name>
</gene>
<dbReference type="Proteomes" id="UP000308901">
    <property type="component" value="Unassembled WGS sequence"/>
</dbReference>
<proteinExistence type="predicted"/>
<dbReference type="NCBIfam" id="TIGR03586">
    <property type="entry name" value="PseI"/>
    <property type="match status" value="1"/>
</dbReference>
<dbReference type="InterPro" id="IPR013974">
    <property type="entry name" value="SAF"/>
</dbReference>
<sequence>MKPLSSDKKLNNFRNNNFKEPFVCKIGDFDLNKDGIYIIAELSANHNGCIQNALDTIKAAKEIGANAIKLQTYTADTMTLKCKEDDFIVKGGTLWDGKSLYELYEWASTPWEWHKQLFDYARSLDIDIFSTPFDKTAVDFLEQFNPSAYKIASFEISDHELIKYVASKGKPIIISTGIATIDEIQDAVDICRSAGNNDIVLLKCTSAYPAPFEDANLVIIPNLAQTFNVISGFSDHTLGTTAPIVATTLGAKVIEKHFILDKSIGGPDAEFSLDKEEFAQMIKVVRDTEKLLGKVDYSMTSKKKKSRQFARSLYISKDIKKGEMLTSENIRSVRPGYGMHPKYLNDFLGKKVNKDLKKGTQVNWTILEGKD</sequence>
<dbReference type="Pfam" id="PF08666">
    <property type="entry name" value="SAF"/>
    <property type="match status" value="1"/>
</dbReference>
<dbReference type="GO" id="GO:0016051">
    <property type="term" value="P:carbohydrate biosynthetic process"/>
    <property type="evidence" value="ECO:0007669"/>
    <property type="project" value="InterPro"/>
</dbReference>
<dbReference type="EMBL" id="VANU01000003">
    <property type="protein sequence ID" value="TLP38513.1"/>
    <property type="molecule type" value="Genomic_DNA"/>
</dbReference>
<dbReference type="PANTHER" id="PTHR42966">
    <property type="entry name" value="N-ACETYLNEURAMINATE SYNTHASE"/>
    <property type="match status" value="1"/>
</dbReference>
<comment type="caution">
    <text evidence="3">The sequence shown here is derived from an EMBL/GenBank/DDBJ whole genome shotgun (WGS) entry which is preliminary data.</text>
</comment>
<dbReference type="InterPro" id="IPR020030">
    <property type="entry name" value="Pseudaminic_synth_PseI"/>
</dbReference>